<protein>
    <submittedName>
        <fullName evidence="1">Uncharacterized protein</fullName>
    </submittedName>
</protein>
<dbReference type="Proteomes" id="UP000800035">
    <property type="component" value="Unassembled WGS sequence"/>
</dbReference>
<proteinExistence type="predicted"/>
<organism evidence="1 2">
    <name type="scientific">Byssothecium circinans</name>
    <dbReference type="NCBI Taxonomy" id="147558"/>
    <lineage>
        <taxon>Eukaryota</taxon>
        <taxon>Fungi</taxon>
        <taxon>Dikarya</taxon>
        <taxon>Ascomycota</taxon>
        <taxon>Pezizomycotina</taxon>
        <taxon>Dothideomycetes</taxon>
        <taxon>Pleosporomycetidae</taxon>
        <taxon>Pleosporales</taxon>
        <taxon>Massarineae</taxon>
        <taxon>Massarinaceae</taxon>
        <taxon>Byssothecium</taxon>
    </lineage>
</organism>
<name>A0A6A5U338_9PLEO</name>
<dbReference type="AlphaFoldDB" id="A0A6A5U338"/>
<evidence type="ECO:0000313" key="2">
    <source>
        <dbReference type="Proteomes" id="UP000800035"/>
    </source>
</evidence>
<dbReference type="EMBL" id="ML976989">
    <property type="protein sequence ID" value="KAF1957396.1"/>
    <property type="molecule type" value="Genomic_DNA"/>
</dbReference>
<reference evidence="1" key="1">
    <citation type="journal article" date="2020" name="Stud. Mycol.">
        <title>101 Dothideomycetes genomes: a test case for predicting lifestyles and emergence of pathogens.</title>
        <authorList>
            <person name="Haridas S."/>
            <person name="Albert R."/>
            <person name="Binder M."/>
            <person name="Bloem J."/>
            <person name="Labutti K."/>
            <person name="Salamov A."/>
            <person name="Andreopoulos B."/>
            <person name="Baker S."/>
            <person name="Barry K."/>
            <person name="Bills G."/>
            <person name="Bluhm B."/>
            <person name="Cannon C."/>
            <person name="Castanera R."/>
            <person name="Culley D."/>
            <person name="Daum C."/>
            <person name="Ezra D."/>
            <person name="Gonzalez J."/>
            <person name="Henrissat B."/>
            <person name="Kuo A."/>
            <person name="Liang C."/>
            <person name="Lipzen A."/>
            <person name="Lutzoni F."/>
            <person name="Magnuson J."/>
            <person name="Mondo S."/>
            <person name="Nolan M."/>
            <person name="Ohm R."/>
            <person name="Pangilinan J."/>
            <person name="Park H.-J."/>
            <person name="Ramirez L."/>
            <person name="Alfaro M."/>
            <person name="Sun H."/>
            <person name="Tritt A."/>
            <person name="Yoshinaga Y."/>
            <person name="Zwiers L.-H."/>
            <person name="Turgeon B."/>
            <person name="Goodwin S."/>
            <person name="Spatafora J."/>
            <person name="Crous P."/>
            <person name="Grigoriev I."/>
        </authorList>
    </citation>
    <scope>NUCLEOTIDE SEQUENCE</scope>
    <source>
        <strain evidence="1">CBS 675.92</strain>
    </source>
</reference>
<accession>A0A6A5U338</accession>
<evidence type="ECO:0000313" key="1">
    <source>
        <dbReference type="EMBL" id="KAF1957396.1"/>
    </source>
</evidence>
<keyword evidence="2" id="KW-1185">Reference proteome</keyword>
<dbReference type="OrthoDB" id="3794114at2759"/>
<gene>
    <name evidence="1" type="ORF">CC80DRAFT_43823</name>
</gene>
<sequence>MKEPENSGWTENTILDFAYYAWKETQDTKKEPTMVAVLWVQGKGAYGGSSPRGKVGTNFVQDLMDMWLPAKAKVRWKVAKDREKVGNTSTKWHAEDMAMYMYEREERPLGDKYPLNSYMAVYGQYHNRDRAEVKAPCGGYETGAKVYPSCTYVLSKLGIHSAR</sequence>